<protein>
    <submittedName>
        <fullName evidence="3">Uncharacterized protein</fullName>
    </submittedName>
</protein>
<feature type="transmembrane region" description="Helical" evidence="2">
    <location>
        <begin position="12"/>
        <end position="31"/>
    </location>
</feature>
<evidence type="ECO:0000256" key="1">
    <source>
        <dbReference type="SAM" id="MobiDB-lite"/>
    </source>
</evidence>
<gene>
    <name evidence="3" type="ORF">ACFSYJ_39400</name>
</gene>
<comment type="caution">
    <text evidence="3">The sequence shown here is derived from an EMBL/GenBank/DDBJ whole genome shotgun (WGS) entry which is preliminary data.</text>
</comment>
<dbReference type="Proteomes" id="UP001597419">
    <property type="component" value="Unassembled WGS sequence"/>
</dbReference>
<feature type="transmembrane region" description="Helical" evidence="2">
    <location>
        <begin position="43"/>
        <end position="63"/>
    </location>
</feature>
<evidence type="ECO:0000256" key="2">
    <source>
        <dbReference type="SAM" id="Phobius"/>
    </source>
</evidence>
<keyword evidence="2" id="KW-0812">Transmembrane</keyword>
<accession>A0ABW5GV52</accession>
<feature type="region of interest" description="Disordered" evidence="1">
    <location>
        <begin position="127"/>
        <end position="154"/>
    </location>
</feature>
<name>A0ABW5GV52_9PSEU</name>
<feature type="transmembrane region" description="Helical" evidence="2">
    <location>
        <begin position="94"/>
        <end position="113"/>
    </location>
</feature>
<proteinExistence type="predicted"/>
<dbReference type="EMBL" id="JBHUKU010000027">
    <property type="protein sequence ID" value="MFD2464740.1"/>
    <property type="molecule type" value="Genomic_DNA"/>
</dbReference>
<evidence type="ECO:0000313" key="3">
    <source>
        <dbReference type="EMBL" id="MFD2464740.1"/>
    </source>
</evidence>
<organism evidence="3 4">
    <name type="scientific">Amycolatopsis samaneae</name>
    <dbReference type="NCBI Taxonomy" id="664691"/>
    <lineage>
        <taxon>Bacteria</taxon>
        <taxon>Bacillati</taxon>
        <taxon>Actinomycetota</taxon>
        <taxon>Actinomycetes</taxon>
        <taxon>Pseudonocardiales</taxon>
        <taxon>Pseudonocardiaceae</taxon>
        <taxon>Amycolatopsis</taxon>
    </lineage>
</organism>
<reference evidence="4" key="1">
    <citation type="journal article" date="2019" name="Int. J. Syst. Evol. Microbiol.">
        <title>The Global Catalogue of Microorganisms (GCM) 10K type strain sequencing project: providing services to taxonomists for standard genome sequencing and annotation.</title>
        <authorList>
            <consortium name="The Broad Institute Genomics Platform"/>
            <consortium name="The Broad Institute Genome Sequencing Center for Infectious Disease"/>
            <person name="Wu L."/>
            <person name="Ma J."/>
        </authorList>
    </citation>
    <scope>NUCLEOTIDE SEQUENCE [LARGE SCALE GENOMIC DNA]</scope>
    <source>
        <strain evidence="4">CGMCC 4.7643</strain>
    </source>
</reference>
<keyword evidence="2" id="KW-0472">Membrane</keyword>
<feature type="transmembrane region" description="Helical" evidence="2">
    <location>
        <begin position="70"/>
        <end position="88"/>
    </location>
</feature>
<keyword evidence="2" id="KW-1133">Transmembrane helix</keyword>
<keyword evidence="4" id="KW-1185">Reference proteome</keyword>
<sequence>MRNRATTRERWLPGGFGFPLGCVASVVAVLAAELAGATARPGYALAALVPVILVVAAATSVTAAARTASIAWAVYSGFVLGRAGQLVFDATAGRAALVLGAALGAGLLGGFLVRAVRTARTHLLAADVPAPRPSPEPRTRSAAGTPVLPGNPAH</sequence>
<evidence type="ECO:0000313" key="4">
    <source>
        <dbReference type="Proteomes" id="UP001597419"/>
    </source>
</evidence>
<dbReference type="RefSeq" id="WP_345408329.1">
    <property type="nucleotide sequence ID" value="NZ_BAABHG010000027.1"/>
</dbReference>